<evidence type="ECO:0000313" key="7">
    <source>
        <dbReference type="Proteomes" id="UP000198555"/>
    </source>
</evidence>
<dbReference type="STRING" id="420404.SAMN05421793_13411"/>
<accession>A0A1H6LAL6</accession>
<dbReference type="Gene3D" id="3.30.1330.30">
    <property type="match status" value="1"/>
</dbReference>
<sequence>MIFLKIFVDMLTAHTIKIIQSLDKKKYRQKYNLFLVEGNKIIKELPNSDYEITELYSTDPNTLNLENSKVHKIQPAELKKISFLQTPKDSVAVCRIPKEEKIIETSIQIILDGIQDPGNLGTIIRLADWFGIEQIICSNDTVDVYNPKVIQATMGSFLRVNVVYTNLENYLSNYKYPVLGTDMDGDSIYKTEFPERFSIIFGNEGNGIRPSTEELISQMITVPRFGKNKSTESLNVSMSAGIILGQIFSNK</sequence>
<gene>
    <name evidence="6" type="ORF">SAMN05421793_13411</name>
</gene>
<reference evidence="7" key="1">
    <citation type="submission" date="2016-10" db="EMBL/GenBank/DDBJ databases">
        <authorList>
            <person name="Varghese N."/>
            <person name="Submissions S."/>
        </authorList>
    </citation>
    <scope>NUCLEOTIDE SEQUENCE [LARGE SCALE GENOMIC DNA]</scope>
    <source>
        <strain evidence="7">DSM 19326</strain>
    </source>
</reference>
<name>A0A1H6LAL6_9FLAO</name>
<dbReference type="InterPro" id="IPR029026">
    <property type="entry name" value="tRNA_m1G_MTases_N"/>
</dbReference>
<feature type="domain" description="MRM3-like substrate binding" evidence="5">
    <location>
        <begin position="15"/>
        <end position="92"/>
    </location>
</feature>
<proteinExistence type="inferred from homology"/>
<dbReference type="Pfam" id="PF00588">
    <property type="entry name" value="SpoU_methylase"/>
    <property type="match status" value="1"/>
</dbReference>
<dbReference type="GO" id="GO:0006396">
    <property type="term" value="P:RNA processing"/>
    <property type="evidence" value="ECO:0007669"/>
    <property type="project" value="InterPro"/>
</dbReference>
<organism evidence="6 7">
    <name type="scientific">Epilithonimonas hominis</name>
    <dbReference type="NCBI Taxonomy" id="420404"/>
    <lineage>
        <taxon>Bacteria</taxon>
        <taxon>Pseudomonadati</taxon>
        <taxon>Bacteroidota</taxon>
        <taxon>Flavobacteriia</taxon>
        <taxon>Flavobacteriales</taxon>
        <taxon>Weeksellaceae</taxon>
        <taxon>Chryseobacterium group</taxon>
        <taxon>Epilithonimonas</taxon>
    </lineage>
</organism>
<dbReference type="InterPro" id="IPR053888">
    <property type="entry name" value="MRM3-like_sub_bind"/>
</dbReference>
<dbReference type="CDD" id="cd18109">
    <property type="entry name" value="SpoU-like_RNA-MTase"/>
    <property type="match status" value="1"/>
</dbReference>
<feature type="domain" description="tRNA/rRNA methyltransferase SpoU type" evidence="4">
    <location>
        <begin position="107"/>
        <end position="244"/>
    </location>
</feature>
<dbReference type="Pfam" id="PF22435">
    <property type="entry name" value="MRM3-like_sub_bind"/>
    <property type="match status" value="1"/>
</dbReference>
<evidence type="ECO:0000256" key="2">
    <source>
        <dbReference type="ARBA" id="ARBA00022603"/>
    </source>
</evidence>
<dbReference type="SUPFAM" id="SSF75217">
    <property type="entry name" value="alpha/beta knot"/>
    <property type="match status" value="1"/>
</dbReference>
<dbReference type="PANTHER" id="PTHR43191:SF2">
    <property type="entry name" value="RRNA METHYLTRANSFERASE 3, MITOCHONDRIAL"/>
    <property type="match status" value="1"/>
</dbReference>
<evidence type="ECO:0000256" key="1">
    <source>
        <dbReference type="ARBA" id="ARBA00007228"/>
    </source>
</evidence>
<dbReference type="InterPro" id="IPR051259">
    <property type="entry name" value="rRNA_Methyltransferase"/>
</dbReference>
<dbReference type="AlphaFoldDB" id="A0A1H6LAL6"/>
<evidence type="ECO:0000313" key="6">
    <source>
        <dbReference type="EMBL" id="SEH81538.1"/>
    </source>
</evidence>
<evidence type="ECO:0000259" key="4">
    <source>
        <dbReference type="Pfam" id="PF00588"/>
    </source>
</evidence>
<dbReference type="InterPro" id="IPR029064">
    <property type="entry name" value="Ribosomal_eL30-like_sf"/>
</dbReference>
<dbReference type="PANTHER" id="PTHR43191">
    <property type="entry name" value="RRNA METHYLTRANSFERASE 3"/>
    <property type="match status" value="1"/>
</dbReference>
<dbReference type="EMBL" id="FNWX01000034">
    <property type="protein sequence ID" value="SEH81538.1"/>
    <property type="molecule type" value="Genomic_DNA"/>
</dbReference>
<keyword evidence="7" id="KW-1185">Reference proteome</keyword>
<evidence type="ECO:0000259" key="5">
    <source>
        <dbReference type="Pfam" id="PF22435"/>
    </source>
</evidence>
<evidence type="ECO:0000256" key="3">
    <source>
        <dbReference type="ARBA" id="ARBA00022679"/>
    </source>
</evidence>
<keyword evidence="3 6" id="KW-0808">Transferase</keyword>
<dbReference type="InterPro" id="IPR029028">
    <property type="entry name" value="Alpha/beta_knot_MTases"/>
</dbReference>
<protein>
    <submittedName>
        <fullName evidence="6">RNA methyltransferase, TrmH family</fullName>
    </submittedName>
</protein>
<keyword evidence="2 6" id="KW-0489">Methyltransferase</keyword>
<dbReference type="GO" id="GO:0008173">
    <property type="term" value="F:RNA methyltransferase activity"/>
    <property type="evidence" value="ECO:0007669"/>
    <property type="project" value="InterPro"/>
</dbReference>
<dbReference type="Gene3D" id="3.40.1280.10">
    <property type="match status" value="1"/>
</dbReference>
<dbReference type="SUPFAM" id="SSF55315">
    <property type="entry name" value="L30e-like"/>
    <property type="match status" value="1"/>
</dbReference>
<dbReference type="InterPro" id="IPR001537">
    <property type="entry name" value="SpoU_MeTrfase"/>
</dbReference>
<dbReference type="GO" id="GO:0003723">
    <property type="term" value="F:RNA binding"/>
    <property type="evidence" value="ECO:0007669"/>
    <property type="project" value="InterPro"/>
</dbReference>
<dbReference type="Proteomes" id="UP000198555">
    <property type="component" value="Unassembled WGS sequence"/>
</dbReference>
<dbReference type="GO" id="GO:0032259">
    <property type="term" value="P:methylation"/>
    <property type="evidence" value="ECO:0007669"/>
    <property type="project" value="UniProtKB-KW"/>
</dbReference>
<comment type="similarity">
    <text evidence="1">Belongs to the class IV-like SAM-binding methyltransferase superfamily. RNA methyltransferase TrmH family.</text>
</comment>